<reference evidence="2 3" key="1">
    <citation type="journal article" date="2012" name="Science">
        <title>The Paleozoic origin of enzymatic lignin decomposition reconstructed from 31 fungal genomes.</title>
        <authorList>
            <person name="Floudas D."/>
            <person name="Binder M."/>
            <person name="Riley R."/>
            <person name="Barry K."/>
            <person name="Blanchette R.A."/>
            <person name="Henrissat B."/>
            <person name="Martinez A.T."/>
            <person name="Otillar R."/>
            <person name="Spatafora J.W."/>
            <person name="Yadav J.S."/>
            <person name="Aerts A."/>
            <person name="Benoit I."/>
            <person name="Boyd A."/>
            <person name="Carlson A."/>
            <person name="Copeland A."/>
            <person name="Coutinho P.M."/>
            <person name="de Vries R.P."/>
            <person name="Ferreira P."/>
            <person name="Findley K."/>
            <person name="Foster B."/>
            <person name="Gaskell J."/>
            <person name="Glotzer D."/>
            <person name="Gorecki P."/>
            <person name="Heitman J."/>
            <person name="Hesse C."/>
            <person name="Hori C."/>
            <person name="Igarashi K."/>
            <person name="Jurgens J.A."/>
            <person name="Kallen N."/>
            <person name="Kersten P."/>
            <person name="Kohler A."/>
            <person name="Kuees U."/>
            <person name="Kumar T.K.A."/>
            <person name="Kuo A."/>
            <person name="LaButti K."/>
            <person name="Larrondo L.F."/>
            <person name="Lindquist E."/>
            <person name="Ling A."/>
            <person name="Lombard V."/>
            <person name="Lucas S."/>
            <person name="Lundell T."/>
            <person name="Martin R."/>
            <person name="McLaughlin D.J."/>
            <person name="Morgenstern I."/>
            <person name="Morin E."/>
            <person name="Murat C."/>
            <person name="Nagy L.G."/>
            <person name="Nolan M."/>
            <person name="Ohm R.A."/>
            <person name="Patyshakuliyeva A."/>
            <person name="Rokas A."/>
            <person name="Ruiz-Duenas F.J."/>
            <person name="Sabat G."/>
            <person name="Salamov A."/>
            <person name="Samejima M."/>
            <person name="Schmutz J."/>
            <person name="Slot J.C."/>
            <person name="St John F."/>
            <person name="Stenlid J."/>
            <person name="Sun H."/>
            <person name="Sun S."/>
            <person name="Syed K."/>
            <person name="Tsang A."/>
            <person name="Wiebenga A."/>
            <person name="Young D."/>
            <person name="Pisabarro A."/>
            <person name="Eastwood D.C."/>
            <person name="Martin F."/>
            <person name="Cullen D."/>
            <person name="Grigoriev I.V."/>
            <person name="Hibbett D.S."/>
        </authorList>
    </citation>
    <scope>NUCLEOTIDE SEQUENCE [LARGE SCALE GENOMIC DNA]</scope>
    <source>
        <strain evidence="2 3">DJM-731 SS1</strain>
    </source>
</reference>
<dbReference type="RefSeq" id="XP_040632350.1">
    <property type="nucleotide sequence ID" value="XM_040769656.1"/>
</dbReference>
<dbReference type="EMBL" id="JH795856">
    <property type="protein sequence ID" value="EJU05456.1"/>
    <property type="molecule type" value="Genomic_DNA"/>
</dbReference>
<accession>M5G5C5</accession>
<dbReference type="OrthoDB" id="5404599at2759"/>
<sequence>MEQQVDSIVAKLVYPWRPRWKTEGEVTSMRMLRARRTCVPEVYCYCAEPNPVGLEWILMQHMPGERADLRFADFDPKRRQHVIEQVADLVACLFSIEHRMIGSISQFSDNTSDEIVLGPLNDLAFEDPLFKGGAIPADQCGPFMTKRDLLEAFAFLGKPGLMPLENRGPGRKLIELYDFLDLHAGDQHTFHFSHGDLAGRNILVDNEGNVAALLDFGNAGFRPGELAVTLPDFIDNDADKTLYISALQRANESLYRYYIDGTEQRKMYEKGFRISCTPGNIIILLVRYWEAHECHCDQSSVVSLREQVFYKGLDEWLDSETKI</sequence>
<dbReference type="InterPro" id="IPR011009">
    <property type="entry name" value="Kinase-like_dom_sf"/>
</dbReference>
<evidence type="ECO:0000313" key="2">
    <source>
        <dbReference type="EMBL" id="EJU05456.1"/>
    </source>
</evidence>
<keyword evidence="3" id="KW-1185">Reference proteome</keyword>
<name>M5G5C5_DACPD</name>
<dbReference type="PANTHER" id="PTHR21310">
    <property type="entry name" value="AMINOGLYCOSIDE PHOSPHOTRANSFERASE-RELATED-RELATED"/>
    <property type="match status" value="1"/>
</dbReference>
<dbReference type="InterPro" id="IPR002575">
    <property type="entry name" value="Aminoglycoside_PTrfase"/>
</dbReference>
<dbReference type="GO" id="GO:0004672">
    <property type="term" value="F:protein kinase activity"/>
    <property type="evidence" value="ECO:0007669"/>
    <property type="project" value="InterPro"/>
</dbReference>
<dbReference type="GeneID" id="63684718"/>
<dbReference type="PANTHER" id="PTHR21310:SF54">
    <property type="entry name" value="AMINOGLYCOSIDE PHOSPHOTRANSFERASE DOMAIN-CONTAINING PROTEIN"/>
    <property type="match status" value="1"/>
</dbReference>
<dbReference type="Pfam" id="PF01636">
    <property type="entry name" value="APH"/>
    <property type="match status" value="1"/>
</dbReference>
<feature type="domain" description="Aminoglycoside phosphotransferase" evidence="1">
    <location>
        <begin position="23"/>
        <end position="221"/>
    </location>
</feature>
<protein>
    <recommendedName>
        <fullName evidence="1">Aminoglycoside phosphotransferase domain-containing protein</fullName>
    </recommendedName>
</protein>
<proteinExistence type="predicted"/>
<dbReference type="Proteomes" id="UP000030653">
    <property type="component" value="Unassembled WGS sequence"/>
</dbReference>
<dbReference type="AlphaFoldDB" id="M5G5C5"/>
<evidence type="ECO:0000313" key="3">
    <source>
        <dbReference type="Proteomes" id="UP000030653"/>
    </source>
</evidence>
<dbReference type="HOGENOM" id="CLU_043056_0_0_1"/>
<dbReference type="SUPFAM" id="SSF56112">
    <property type="entry name" value="Protein kinase-like (PK-like)"/>
    <property type="match status" value="1"/>
</dbReference>
<gene>
    <name evidence="2" type="ORF">DACRYDRAFT_113568</name>
</gene>
<evidence type="ECO:0000259" key="1">
    <source>
        <dbReference type="Pfam" id="PF01636"/>
    </source>
</evidence>
<dbReference type="InterPro" id="IPR008266">
    <property type="entry name" value="Tyr_kinase_AS"/>
</dbReference>
<dbReference type="PROSITE" id="PS00109">
    <property type="entry name" value="PROTEIN_KINASE_TYR"/>
    <property type="match status" value="1"/>
</dbReference>
<dbReference type="Gene3D" id="3.90.1200.10">
    <property type="match status" value="1"/>
</dbReference>
<organism evidence="2 3">
    <name type="scientific">Dacryopinax primogenitus (strain DJM 731)</name>
    <name type="common">Brown rot fungus</name>
    <dbReference type="NCBI Taxonomy" id="1858805"/>
    <lineage>
        <taxon>Eukaryota</taxon>
        <taxon>Fungi</taxon>
        <taxon>Dikarya</taxon>
        <taxon>Basidiomycota</taxon>
        <taxon>Agaricomycotina</taxon>
        <taxon>Dacrymycetes</taxon>
        <taxon>Dacrymycetales</taxon>
        <taxon>Dacrymycetaceae</taxon>
        <taxon>Dacryopinax</taxon>
    </lineage>
</organism>
<dbReference type="InterPro" id="IPR051678">
    <property type="entry name" value="AGP_Transferase"/>
</dbReference>